<sequence>MKKSKNVQQVESVWVGPGGRRASSWSCRFEAAPAARRPPPAASLQLSSEFKGPPPPSVSAWSIPLFAVGGSHGEDAQAAGLVL</sequence>
<dbReference type="EMBL" id="SRLO01007479">
    <property type="protein sequence ID" value="TNN27966.1"/>
    <property type="molecule type" value="Genomic_DNA"/>
</dbReference>
<comment type="caution">
    <text evidence="1">The sequence shown here is derived from an EMBL/GenBank/DDBJ whole genome shotgun (WGS) entry which is preliminary data.</text>
</comment>
<dbReference type="Proteomes" id="UP000314294">
    <property type="component" value="Unassembled WGS sequence"/>
</dbReference>
<reference evidence="1 2" key="1">
    <citation type="submission" date="2019-03" db="EMBL/GenBank/DDBJ databases">
        <title>First draft genome of Liparis tanakae, snailfish: a comprehensive survey of snailfish specific genes.</title>
        <authorList>
            <person name="Kim W."/>
            <person name="Song I."/>
            <person name="Jeong J.-H."/>
            <person name="Kim D."/>
            <person name="Kim S."/>
            <person name="Ryu S."/>
            <person name="Song J.Y."/>
            <person name="Lee S.K."/>
        </authorList>
    </citation>
    <scope>NUCLEOTIDE SEQUENCE [LARGE SCALE GENOMIC DNA]</scope>
    <source>
        <tissue evidence="1">Muscle</tissue>
    </source>
</reference>
<organism evidence="1 2">
    <name type="scientific">Liparis tanakae</name>
    <name type="common">Tanaka's snailfish</name>
    <dbReference type="NCBI Taxonomy" id="230148"/>
    <lineage>
        <taxon>Eukaryota</taxon>
        <taxon>Metazoa</taxon>
        <taxon>Chordata</taxon>
        <taxon>Craniata</taxon>
        <taxon>Vertebrata</taxon>
        <taxon>Euteleostomi</taxon>
        <taxon>Actinopterygii</taxon>
        <taxon>Neopterygii</taxon>
        <taxon>Teleostei</taxon>
        <taxon>Neoteleostei</taxon>
        <taxon>Acanthomorphata</taxon>
        <taxon>Eupercaria</taxon>
        <taxon>Perciformes</taxon>
        <taxon>Cottioidei</taxon>
        <taxon>Cottales</taxon>
        <taxon>Liparidae</taxon>
        <taxon>Liparis</taxon>
    </lineage>
</organism>
<name>A0A4Z2EGG4_9TELE</name>
<dbReference type="AlphaFoldDB" id="A0A4Z2EGG4"/>
<accession>A0A4Z2EGG4</accession>
<evidence type="ECO:0000313" key="2">
    <source>
        <dbReference type="Proteomes" id="UP000314294"/>
    </source>
</evidence>
<gene>
    <name evidence="1" type="ORF">EYF80_061886</name>
</gene>
<proteinExistence type="predicted"/>
<evidence type="ECO:0000313" key="1">
    <source>
        <dbReference type="EMBL" id="TNN27966.1"/>
    </source>
</evidence>
<keyword evidence="2" id="KW-1185">Reference proteome</keyword>
<protein>
    <submittedName>
        <fullName evidence="1">Uncharacterized protein</fullName>
    </submittedName>
</protein>